<dbReference type="RefSeq" id="XP_033384751.1">
    <property type="nucleotide sequence ID" value="XM_033528064.1"/>
</dbReference>
<protein>
    <submittedName>
        <fullName evidence="1">Uncharacterized protein</fullName>
    </submittedName>
</protein>
<accession>A0A6A5XT78</accession>
<dbReference type="EMBL" id="ML978069">
    <property type="protein sequence ID" value="KAF2016412.1"/>
    <property type="molecule type" value="Genomic_DNA"/>
</dbReference>
<sequence>MSIPTIVIFYLLAKRSGAFHPGRQNYPQSTTVPFLGLAISDCCLQYASYALLGLVYVTLPLYIYSTYEHEPSQISAPDHDKSEKKRLD</sequence>
<organism evidence="1 2">
    <name type="scientific">Aaosphaeria arxii CBS 175.79</name>
    <dbReference type="NCBI Taxonomy" id="1450172"/>
    <lineage>
        <taxon>Eukaryota</taxon>
        <taxon>Fungi</taxon>
        <taxon>Dikarya</taxon>
        <taxon>Ascomycota</taxon>
        <taxon>Pezizomycotina</taxon>
        <taxon>Dothideomycetes</taxon>
        <taxon>Pleosporomycetidae</taxon>
        <taxon>Pleosporales</taxon>
        <taxon>Pleosporales incertae sedis</taxon>
        <taxon>Aaosphaeria</taxon>
    </lineage>
</organism>
<gene>
    <name evidence="1" type="ORF">BU24DRAFT_422751</name>
</gene>
<proteinExistence type="predicted"/>
<dbReference type="AlphaFoldDB" id="A0A6A5XT78"/>
<dbReference type="Proteomes" id="UP000799778">
    <property type="component" value="Unassembled WGS sequence"/>
</dbReference>
<evidence type="ECO:0000313" key="2">
    <source>
        <dbReference type="Proteomes" id="UP000799778"/>
    </source>
</evidence>
<keyword evidence="2" id="KW-1185">Reference proteome</keyword>
<reference evidence="1" key="1">
    <citation type="journal article" date="2020" name="Stud. Mycol.">
        <title>101 Dothideomycetes genomes: a test case for predicting lifestyles and emergence of pathogens.</title>
        <authorList>
            <person name="Haridas S."/>
            <person name="Albert R."/>
            <person name="Binder M."/>
            <person name="Bloem J."/>
            <person name="Labutti K."/>
            <person name="Salamov A."/>
            <person name="Andreopoulos B."/>
            <person name="Baker S."/>
            <person name="Barry K."/>
            <person name="Bills G."/>
            <person name="Bluhm B."/>
            <person name="Cannon C."/>
            <person name="Castanera R."/>
            <person name="Culley D."/>
            <person name="Daum C."/>
            <person name="Ezra D."/>
            <person name="Gonzalez J."/>
            <person name="Henrissat B."/>
            <person name="Kuo A."/>
            <person name="Liang C."/>
            <person name="Lipzen A."/>
            <person name="Lutzoni F."/>
            <person name="Magnuson J."/>
            <person name="Mondo S."/>
            <person name="Nolan M."/>
            <person name="Ohm R."/>
            <person name="Pangilinan J."/>
            <person name="Park H.-J."/>
            <person name="Ramirez L."/>
            <person name="Alfaro M."/>
            <person name="Sun H."/>
            <person name="Tritt A."/>
            <person name="Yoshinaga Y."/>
            <person name="Zwiers L.-H."/>
            <person name="Turgeon B."/>
            <person name="Goodwin S."/>
            <person name="Spatafora J."/>
            <person name="Crous P."/>
            <person name="Grigoriev I."/>
        </authorList>
    </citation>
    <scope>NUCLEOTIDE SEQUENCE</scope>
    <source>
        <strain evidence="1">CBS 175.79</strain>
    </source>
</reference>
<name>A0A6A5XT78_9PLEO</name>
<evidence type="ECO:0000313" key="1">
    <source>
        <dbReference type="EMBL" id="KAF2016412.1"/>
    </source>
</evidence>
<dbReference type="GeneID" id="54285461"/>